<dbReference type="EMBL" id="JEMX01000109">
    <property type="protein sequence ID" value="EXI77227.1"/>
    <property type="molecule type" value="Genomic_DNA"/>
</dbReference>
<protein>
    <recommendedName>
        <fullName evidence="4">TIGR03016 family PEP-CTERM system-associated outer membrane protein</fullName>
    </recommendedName>
</protein>
<accession>A0A011PJI3</accession>
<dbReference type="PATRIC" id="fig|1454003.3.peg.3980"/>
<evidence type="ECO:0000313" key="2">
    <source>
        <dbReference type="EMBL" id="EXI77227.1"/>
    </source>
</evidence>
<evidence type="ECO:0008006" key="4">
    <source>
        <dbReference type="Google" id="ProtNLM"/>
    </source>
</evidence>
<dbReference type="AlphaFoldDB" id="A0A011PJI3"/>
<dbReference type="InterPro" id="IPR017467">
    <property type="entry name" value="CHP03016_PEP-CTERM"/>
</dbReference>
<dbReference type="Proteomes" id="UP000021816">
    <property type="component" value="Unassembled WGS sequence"/>
</dbReference>
<organism evidence="2 3">
    <name type="scientific">Candidatus Accumulibacter appositus</name>
    <dbReference type="NCBI Taxonomy" id="1454003"/>
    <lineage>
        <taxon>Bacteria</taxon>
        <taxon>Pseudomonadati</taxon>
        <taxon>Pseudomonadota</taxon>
        <taxon>Betaproteobacteria</taxon>
        <taxon>Candidatus Accumulibacter</taxon>
    </lineage>
</organism>
<dbReference type="STRING" id="1454003.AW10_03920"/>
<reference evidence="2 3" key="1">
    <citation type="submission" date="2014-02" db="EMBL/GenBank/DDBJ databases">
        <title>Expanding our view of genomic diversity in Candidatus Accumulibacter clades.</title>
        <authorList>
            <person name="Skennerton C.T."/>
            <person name="Barr J.J."/>
            <person name="Slater F.R."/>
            <person name="Bond P.L."/>
            <person name="Tyson G.W."/>
        </authorList>
    </citation>
    <scope>NUCLEOTIDE SEQUENCE [LARGE SCALE GENOMIC DNA]</scope>
    <source>
        <strain evidence="3">BA-92</strain>
    </source>
</reference>
<sequence length="546" mass="59390">MVMATVMVTVMVMGQTVLERSGGGAGDQPRFASLRRHRRDAVGEGRRRRRKLSALLLVLAGTSAAVQAGDWTIVPSIAVNETLTNNVFLSGTDPTSDSVTGIAPGISIDGKGDRASLRLNYVITQYLYARETQENNHQSALRATGTLEAIEDWLFIDATGTISQQYLSAFGAVSPSSANVDRNRTETSSYSLSPYLKGRLLGWADYRLRYQAATTSSQSNLAPNLDVYTWSGGVNGATRWNHITWALDASDQKSDYETGRDYQASNYGVTLAYRFSPQFQVSLIGGRESNDYVSLDQQTNYTRGFGFDWTPSQRTQLAAIVKNRFFGTGWDVNFSHRRPRSMISFRSSKDVSLQPPGVGNTGQGSNYDNFYAIIAATNPDLSPAEISAQTAQLLVDRGIPADGTVVNGYLDDRPNVQNLQQLTAALMGARNTVTFTATRSEQQGLSLLNGLTNNFSTQGRILQVGYGLIWAHQLTGLSSLSMSFNQQRSSTFVANSPETTTSGGYLLFSTRFSPKTTANIGARRVISSGVTSYTENALTGALSHSF</sequence>
<evidence type="ECO:0000313" key="3">
    <source>
        <dbReference type="Proteomes" id="UP000021816"/>
    </source>
</evidence>
<evidence type="ECO:0000256" key="1">
    <source>
        <dbReference type="SAM" id="MobiDB-lite"/>
    </source>
</evidence>
<gene>
    <name evidence="2" type="ORF">AW10_03920</name>
</gene>
<name>A0A011PJI3_9PROT</name>
<proteinExistence type="predicted"/>
<comment type="caution">
    <text evidence="2">The sequence shown here is derived from an EMBL/GenBank/DDBJ whole genome shotgun (WGS) entry which is preliminary data.</text>
</comment>
<dbReference type="NCBIfam" id="TIGR03016">
    <property type="entry name" value="pepcterm_hypo_1"/>
    <property type="match status" value="1"/>
</dbReference>
<feature type="region of interest" description="Disordered" evidence="1">
    <location>
        <begin position="19"/>
        <end position="45"/>
    </location>
</feature>